<organism evidence="21 22">
    <name type="scientific">Dyella tabacisoli</name>
    <dbReference type="NCBI Taxonomy" id="2282381"/>
    <lineage>
        <taxon>Bacteria</taxon>
        <taxon>Pseudomonadati</taxon>
        <taxon>Pseudomonadota</taxon>
        <taxon>Gammaproteobacteria</taxon>
        <taxon>Lysobacterales</taxon>
        <taxon>Rhodanobacteraceae</taxon>
        <taxon>Dyella</taxon>
    </lineage>
</organism>
<dbReference type="NCBIfam" id="TIGR01511">
    <property type="entry name" value="ATPase-IB1_Cu"/>
    <property type="match status" value="1"/>
</dbReference>
<dbReference type="SUPFAM" id="SSF55008">
    <property type="entry name" value="HMA, heavy metal-associated domain"/>
    <property type="match status" value="2"/>
</dbReference>
<keyword evidence="7 19" id="KW-0479">Metal-binding</keyword>
<dbReference type="PANTHER" id="PTHR43520:SF8">
    <property type="entry name" value="P-TYPE CU(+) TRANSPORTER"/>
    <property type="match status" value="1"/>
</dbReference>
<dbReference type="CDD" id="cd00371">
    <property type="entry name" value="HMA"/>
    <property type="match status" value="2"/>
</dbReference>
<evidence type="ECO:0000256" key="2">
    <source>
        <dbReference type="ARBA" id="ARBA00006024"/>
    </source>
</evidence>
<dbReference type="InterPro" id="IPR027256">
    <property type="entry name" value="P-typ_ATPase_IB"/>
</dbReference>
<comment type="caution">
    <text evidence="21">The sequence shown here is derived from an EMBL/GenBank/DDBJ whole genome shotgun (WGS) entry which is preliminary data.</text>
</comment>
<comment type="catalytic activity">
    <reaction evidence="17">
        <text>Cu(2+)(in) + ATP + H2O = Cu(2+)(out) + ADP + phosphate + H(+)</text>
        <dbReference type="Rhea" id="RHEA:10376"/>
        <dbReference type="ChEBI" id="CHEBI:15377"/>
        <dbReference type="ChEBI" id="CHEBI:15378"/>
        <dbReference type="ChEBI" id="CHEBI:29036"/>
        <dbReference type="ChEBI" id="CHEBI:30616"/>
        <dbReference type="ChEBI" id="CHEBI:43474"/>
        <dbReference type="ChEBI" id="CHEBI:456216"/>
        <dbReference type="EC" id="7.2.2.9"/>
    </reaction>
</comment>
<evidence type="ECO:0000256" key="3">
    <source>
        <dbReference type="ARBA" id="ARBA00022448"/>
    </source>
</evidence>
<dbReference type="FunFam" id="3.40.50.1000:FF:000144">
    <property type="entry name" value="copper-transporting ATPase 1 isoform X2"/>
    <property type="match status" value="1"/>
</dbReference>
<evidence type="ECO:0000256" key="15">
    <source>
        <dbReference type="ARBA" id="ARBA00023065"/>
    </source>
</evidence>
<dbReference type="GO" id="GO:0005507">
    <property type="term" value="F:copper ion binding"/>
    <property type="evidence" value="ECO:0007669"/>
    <property type="project" value="TreeGrafter"/>
</dbReference>
<dbReference type="PRINTS" id="PR00120">
    <property type="entry name" value="HATPASE"/>
</dbReference>
<dbReference type="Gene3D" id="3.40.50.1000">
    <property type="entry name" value="HAD superfamily/HAD-like"/>
    <property type="match status" value="1"/>
</dbReference>
<feature type="transmembrane region" description="Helical" evidence="19">
    <location>
        <begin position="245"/>
        <end position="263"/>
    </location>
</feature>
<dbReference type="Gene3D" id="2.70.150.10">
    <property type="entry name" value="Calcium-transporting ATPase, cytoplasmic transduction domain A"/>
    <property type="match status" value="1"/>
</dbReference>
<dbReference type="PROSITE" id="PS50846">
    <property type="entry name" value="HMA_2"/>
    <property type="match status" value="2"/>
</dbReference>
<dbReference type="SUPFAM" id="SSF81665">
    <property type="entry name" value="Calcium ATPase, transmembrane domain M"/>
    <property type="match status" value="1"/>
</dbReference>
<keyword evidence="16 19" id="KW-0472">Membrane</keyword>
<keyword evidence="5" id="KW-0597">Phosphoprotein</keyword>
<evidence type="ECO:0000256" key="13">
    <source>
        <dbReference type="ARBA" id="ARBA00022989"/>
    </source>
</evidence>
<feature type="transmembrane region" description="Helical" evidence="19">
    <location>
        <begin position="189"/>
        <end position="208"/>
    </location>
</feature>
<dbReference type="SUPFAM" id="SSF56784">
    <property type="entry name" value="HAD-like"/>
    <property type="match status" value="1"/>
</dbReference>
<dbReference type="AlphaFoldDB" id="A0A369UUD6"/>
<dbReference type="PROSITE" id="PS00154">
    <property type="entry name" value="ATPASE_E1_E2"/>
    <property type="match status" value="1"/>
</dbReference>
<keyword evidence="10 19" id="KW-0067">ATP-binding</keyword>
<keyword evidence="9" id="KW-0187">Copper transport</keyword>
<accession>A0A369UUD6</accession>
<dbReference type="InterPro" id="IPR023214">
    <property type="entry name" value="HAD_sf"/>
</dbReference>
<feature type="transmembrane region" description="Helical" evidence="19">
    <location>
        <begin position="397"/>
        <end position="420"/>
    </location>
</feature>
<dbReference type="GO" id="GO:0005886">
    <property type="term" value="C:plasma membrane"/>
    <property type="evidence" value="ECO:0007669"/>
    <property type="project" value="UniProtKB-SubCell"/>
</dbReference>
<dbReference type="SFLD" id="SFLDG00002">
    <property type="entry name" value="C1.7:_P-type_atpase_like"/>
    <property type="match status" value="1"/>
</dbReference>
<keyword evidence="8 19" id="KW-0547">Nucleotide-binding</keyword>
<evidence type="ECO:0000256" key="14">
    <source>
        <dbReference type="ARBA" id="ARBA00023008"/>
    </source>
</evidence>
<comment type="catalytic activity">
    <reaction evidence="18">
        <text>Cu(+)(in) + ATP + H2O = Cu(+)(out) + ADP + phosphate + H(+)</text>
        <dbReference type="Rhea" id="RHEA:25792"/>
        <dbReference type="ChEBI" id="CHEBI:15377"/>
        <dbReference type="ChEBI" id="CHEBI:15378"/>
        <dbReference type="ChEBI" id="CHEBI:30616"/>
        <dbReference type="ChEBI" id="CHEBI:43474"/>
        <dbReference type="ChEBI" id="CHEBI:49552"/>
        <dbReference type="ChEBI" id="CHEBI:456216"/>
        <dbReference type="EC" id="7.2.2.8"/>
    </reaction>
</comment>
<feature type="transmembrane region" description="Helical" evidence="19">
    <location>
        <begin position="763"/>
        <end position="783"/>
    </location>
</feature>
<comment type="subcellular location">
    <subcellularLocation>
        <location evidence="1">Cell membrane</location>
        <topology evidence="1">Multi-pass membrane protein</topology>
    </subcellularLocation>
</comment>
<dbReference type="GO" id="GO:0016887">
    <property type="term" value="F:ATP hydrolysis activity"/>
    <property type="evidence" value="ECO:0007669"/>
    <property type="project" value="InterPro"/>
</dbReference>
<protein>
    <submittedName>
        <fullName evidence="21">Cu(2+)-exporting ATPase</fullName>
    </submittedName>
</protein>
<dbReference type="NCBIfam" id="TIGR01525">
    <property type="entry name" value="ATPase-IB_hvy"/>
    <property type="match status" value="1"/>
</dbReference>
<dbReference type="PROSITE" id="PS01047">
    <property type="entry name" value="HMA_1"/>
    <property type="match status" value="1"/>
</dbReference>
<feature type="domain" description="HMA" evidence="20">
    <location>
        <begin position="59"/>
        <end position="124"/>
    </location>
</feature>
<keyword evidence="6 19" id="KW-0812">Transmembrane</keyword>
<evidence type="ECO:0000256" key="9">
    <source>
        <dbReference type="ARBA" id="ARBA00022796"/>
    </source>
</evidence>
<evidence type="ECO:0000256" key="6">
    <source>
        <dbReference type="ARBA" id="ARBA00022692"/>
    </source>
</evidence>
<evidence type="ECO:0000259" key="20">
    <source>
        <dbReference type="PROSITE" id="PS50846"/>
    </source>
</evidence>
<keyword evidence="14" id="KW-0186">Copper</keyword>
<dbReference type="InterPro" id="IPR036412">
    <property type="entry name" value="HAD-like_sf"/>
</dbReference>
<dbReference type="PANTHER" id="PTHR43520">
    <property type="entry name" value="ATP7, ISOFORM B"/>
    <property type="match status" value="1"/>
</dbReference>
<dbReference type="FunFam" id="2.70.150.10:FF:000002">
    <property type="entry name" value="Copper-transporting ATPase 1, putative"/>
    <property type="match status" value="1"/>
</dbReference>
<dbReference type="CDD" id="cd02094">
    <property type="entry name" value="P-type_ATPase_Cu-like"/>
    <property type="match status" value="1"/>
</dbReference>
<feature type="transmembrane region" description="Helical" evidence="19">
    <location>
        <begin position="740"/>
        <end position="757"/>
    </location>
</feature>
<evidence type="ECO:0000256" key="18">
    <source>
        <dbReference type="ARBA" id="ARBA00049289"/>
    </source>
</evidence>
<feature type="transmembrane region" description="Helical" evidence="19">
    <location>
        <begin position="426"/>
        <end position="445"/>
    </location>
</feature>
<dbReference type="Pfam" id="PF00403">
    <property type="entry name" value="HMA"/>
    <property type="match status" value="2"/>
</dbReference>
<proteinExistence type="inferred from homology"/>
<name>A0A369UUD6_9GAMM</name>
<dbReference type="SFLD" id="SFLDF00027">
    <property type="entry name" value="p-type_atpase"/>
    <property type="match status" value="1"/>
</dbReference>
<dbReference type="Gene3D" id="3.40.1110.10">
    <property type="entry name" value="Calcium-transporting ATPase, cytoplasmic domain N"/>
    <property type="match status" value="1"/>
</dbReference>
<evidence type="ECO:0000256" key="19">
    <source>
        <dbReference type="RuleBase" id="RU362081"/>
    </source>
</evidence>
<keyword evidence="3" id="KW-0813">Transport</keyword>
<dbReference type="InterPro" id="IPR006121">
    <property type="entry name" value="HMA_dom"/>
</dbReference>
<evidence type="ECO:0000256" key="16">
    <source>
        <dbReference type="ARBA" id="ARBA00023136"/>
    </source>
</evidence>
<keyword evidence="15" id="KW-0406">Ion transport</keyword>
<dbReference type="InterPro" id="IPR018303">
    <property type="entry name" value="ATPase_P-typ_P_site"/>
</dbReference>
<dbReference type="NCBIfam" id="TIGR01494">
    <property type="entry name" value="ATPase_P-type"/>
    <property type="match status" value="1"/>
</dbReference>
<gene>
    <name evidence="21" type="ORF">DVJ77_01040</name>
</gene>
<evidence type="ECO:0000256" key="11">
    <source>
        <dbReference type="ARBA" id="ARBA00022842"/>
    </source>
</evidence>
<feature type="domain" description="HMA" evidence="20">
    <location>
        <begin position="1"/>
        <end position="57"/>
    </location>
</feature>
<evidence type="ECO:0000256" key="10">
    <source>
        <dbReference type="ARBA" id="ARBA00022840"/>
    </source>
</evidence>
<evidence type="ECO:0000256" key="4">
    <source>
        <dbReference type="ARBA" id="ARBA00022475"/>
    </source>
</evidence>
<keyword evidence="4 19" id="KW-1003">Cell membrane</keyword>
<dbReference type="InterPro" id="IPR059000">
    <property type="entry name" value="ATPase_P-type_domA"/>
</dbReference>
<dbReference type="InterPro" id="IPR023299">
    <property type="entry name" value="ATPase_P-typ_cyto_dom_N"/>
</dbReference>
<keyword evidence="12" id="KW-1278">Translocase</keyword>
<dbReference type="GO" id="GO:0140581">
    <property type="term" value="F:P-type monovalent copper transporter activity"/>
    <property type="evidence" value="ECO:0007669"/>
    <property type="project" value="UniProtKB-EC"/>
</dbReference>
<evidence type="ECO:0000313" key="22">
    <source>
        <dbReference type="Proteomes" id="UP000253782"/>
    </source>
</evidence>
<keyword evidence="22" id="KW-1185">Reference proteome</keyword>
<dbReference type="Gene3D" id="3.30.70.100">
    <property type="match status" value="2"/>
</dbReference>
<dbReference type="InterPro" id="IPR036163">
    <property type="entry name" value="HMA_dom_sf"/>
</dbReference>
<dbReference type="GO" id="GO:0005524">
    <property type="term" value="F:ATP binding"/>
    <property type="evidence" value="ECO:0007669"/>
    <property type="project" value="UniProtKB-UniRule"/>
</dbReference>
<feature type="transmembrane region" description="Helical" evidence="19">
    <location>
        <begin position="149"/>
        <end position="169"/>
    </location>
</feature>
<dbReference type="GO" id="GO:0043682">
    <property type="term" value="F:P-type divalent copper transporter activity"/>
    <property type="evidence" value="ECO:0007669"/>
    <property type="project" value="UniProtKB-EC"/>
</dbReference>
<dbReference type="PRINTS" id="PR00119">
    <property type="entry name" value="CATATPASE"/>
</dbReference>
<evidence type="ECO:0000256" key="17">
    <source>
        <dbReference type="ARBA" id="ARBA00047424"/>
    </source>
</evidence>
<dbReference type="SFLD" id="SFLDS00003">
    <property type="entry name" value="Haloacid_Dehalogenase"/>
    <property type="match status" value="1"/>
</dbReference>
<evidence type="ECO:0000256" key="12">
    <source>
        <dbReference type="ARBA" id="ARBA00022967"/>
    </source>
</evidence>
<comment type="similarity">
    <text evidence="2 19">Belongs to the cation transport ATPase (P-type) (TC 3.A.3) family. Type IB subfamily.</text>
</comment>
<dbReference type="SUPFAM" id="SSF81653">
    <property type="entry name" value="Calcium ATPase, transduction domain A"/>
    <property type="match status" value="1"/>
</dbReference>
<dbReference type="EMBL" id="QQAH01000001">
    <property type="protein sequence ID" value="RDD83220.1"/>
    <property type="molecule type" value="Genomic_DNA"/>
</dbReference>
<dbReference type="Pfam" id="PF00702">
    <property type="entry name" value="Hydrolase"/>
    <property type="match status" value="1"/>
</dbReference>
<keyword evidence="11" id="KW-0460">Magnesium</keyword>
<dbReference type="OrthoDB" id="9814270at2"/>
<dbReference type="InterPro" id="IPR017969">
    <property type="entry name" value="Heavy-metal-associated_CS"/>
</dbReference>
<evidence type="ECO:0000256" key="1">
    <source>
        <dbReference type="ARBA" id="ARBA00004651"/>
    </source>
</evidence>
<dbReference type="Proteomes" id="UP000253782">
    <property type="component" value="Unassembled WGS sequence"/>
</dbReference>
<sequence length="789" mass="83510">MTCAACAGSIERVLNKLPSVHARVNFASEQVQVDYDHSQVSPDTLIESIGKAGFSVPQASVTLAITGMSCASCAVSIETSLNQLPGVTATVNFASAKAHVAYTEGLMEVRKLIERIRQAGYDATEQREVDDAEMAAREVREKKAWRQQLGMFAVAAALTLPLLLQMFFMLGDTQHGEMSMDLLPRWLQWLLATPVQLWIGAGFYRAAFKSLRAGRANMDVLVVLGTSAAYLYSAVLTAFSWTGHVYFEASAAIITLILLGRLLEARAKRKTSSAIRALLRLRPKRAKLERDGQLIEVDAGSLRMGDIFVVAAGESIPVDGEVLGGHSRVDEAMLSGESMPVSKAPGSRIYAATVNQLGMLRAKATGVGADTLLAQIIRMVDEAQGSKAPIQHLVDKIASVFVPVVIAIALLTFAITWWVSGAFATALVHAVAVLVIACPCALGLATPTAIMVGTGLGARHGILIRNAEVLERARSLRSLVLDKTGTLTRGRPELTDVLIADDTSIPQVLQWAATLEGGSDHPLARAITRRAQDESVTLLAVDTLETVPGKGIRGLVGDSEVILGSPAWLAECSVVVDTELDGKLDALLAQAKTVVGLAVNGRAKAWLAITDPLRETAHAAVARLKASGLAVLMLTGDNRHTAAAIAEQVGITQFHAEVLPQHKADQVRQLQTTLGGHVGMVGDGINDAPALAAADVSFAMGAGSDIAVSAADVVLIHGDLNGVATAIELSAATLRKVRQNLFFAFFYNVLGIPLAAFGLLSPVIAGAAMALSSISVVSNSLLLNRWRQR</sequence>
<dbReference type="GO" id="GO:0055070">
    <property type="term" value="P:copper ion homeostasis"/>
    <property type="evidence" value="ECO:0007669"/>
    <property type="project" value="TreeGrafter"/>
</dbReference>
<keyword evidence="13 19" id="KW-1133">Transmembrane helix</keyword>
<dbReference type="FunFam" id="3.30.70.100:FF:000005">
    <property type="entry name" value="Copper-exporting P-type ATPase A"/>
    <property type="match status" value="1"/>
</dbReference>
<dbReference type="InterPro" id="IPR008250">
    <property type="entry name" value="ATPase_P-typ_transduc_dom_A_sf"/>
</dbReference>
<feature type="transmembrane region" description="Helical" evidence="19">
    <location>
        <begin position="220"/>
        <end position="239"/>
    </location>
</feature>
<reference evidence="21 22" key="1">
    <citation type="submission" date="2018-07" db="EMBL/GenBank/DDBJ databases">
        <title>Dyella tabacisoli L4-6T, whole genome shotgun sequence.</title>
        <authorList>
            <person name="Zhou X.-K."/>
            <person name="Li W.-J."/>
            <person name="Duan Y.-Q."/>
        </authorList>
    </citation>
    <scope>NUCLEOTIDE SEQUENCE [LARGE SCALE GENOMIC DNA]</scope>
    <source>
        <strain evidence="21 22">L4-6</strain>
    </source>
</reference>
<dbReference type="Pfam" id="PF00122">
    <property type="entry name" value="E1-E2_ATPase"/>
    <property type="match status" value="1"/>
</dbReference>
<dbReference type="InterPro" id="IPR044492">
    <property type="entry name" value="P_typ_ATPase_HD_dom"/>
</dbReference>
<evidence type="ECO:0000256" key="7">
    <source>
        <dbReference type="ARBA" id="ARBA00022723"/>
    </source>
</evidence>
<evidence type="ECO:0000313" key="21">
    <source>
        <dbReference type="EMBL" id="RDD83220.1"/>
    </source>
</evidence>
<evidence type="ECO:0000256" key="8">
    <source>
        <dbReference type="ARBA" id="ARBA00022741"/>
    </source>
</evidence>
<dbReference type="InterPro" id="IPR001757">
    <property type="entry name" value="P_typ_ATPase"/>
</dbReference>
<dbReference type="InterPro" id="IPR023298">
    <property type="entry name" value="ATPase_P-typ_TM_dom_sf"/>
</dbReference>
<evidence type="ECO:0000256" key="5">
    <source>
        <dbReference type="ARBA" id="ARBA00022553"/>
    </source>
</evidence>